<protein>
    <recommendedName>
        <fullName evidence="1">DUF7455 domain-containing protein</fullName>
    </recommendedName>
</protein>
<keyword evidence="3" id="KW-1185">Reference proteome</keyword>
<evidence type="ECO:0000259" key="1">
    <source>
        <dbReference type="Pfam" id="PF24254"/>
    </source>
</evidence>
<dbReference type="InterPro" id="IPR055878">
    <property type="entry name" value="DUF7455"/>
</dbReference>
<comment type="caution">
    <text evidence="2">The sequence shown here is derived from an EMBL/GenBank/DDBJ whole genome shotgun (WGS) entry which is preliminary data.</text>
</comment>
<proteinExistence type="predicted"/>
<dbReference type="Pfam" id="PF24254">
    <property type="entry name" value="DUF7455"/>
    <property type="match status" value="1"/>
</dbReference>
<dbReference type="RefSeq" id="WP_189078502.1">
    <property type="nucleotide sequence ID" value="NZ_BMMX01000004.1"/>
</dbReference>
<evidence type="ECO:0000313" key="2">
    <source>
        <dbReference type="EMBL" id="GGK83056.1"/>
    </source>
</evidence>
<name>A0A8J3BW47_9ACTN</name>
<evidence type="ECO:0000313" key="3">
    <source>
        <dbReference type="Proteomes" id="UP000656042"/>
    </source>
</evidence>
<sequence>MNTLISTPTITVVPELTERCDGCGAAAKMEVTLRAGTLAFCGHHATRHADGLNNAATAIRVVEDFIWS</sequence>
<accession>A0A8J3BW47</accession>
<reference evidence="2" key="2">
    <citation type="submission" date="2020-09" db="EMBL/GenBank/DDBJ databases">
        <authorList>
            <person name="Sun Q."/>
            <person name="Zhou Y."/>
        </authorList>
    </citation>
    <scope>NUCLEOTIDE SEQUENCE</scope>
    <source>
        <strain evidence="2">CGMCC 4.7299</strain>
    </source>
</reference>
<dbReference type="Proteomes" id="UP000656042">
    <property type="component" value="Unassembled WGS sequence"/>
</dbReference>
<organism evidence="2 3">
    <name type="scientific">Mangrovihabitans endophyticus</name>
    <dbReference type="NCBI Taxonomy" id="1751298"/>
    <lineage>
        <taxon>Bacteria</taxon>
        <taxon>Bacillati</taxon>
        <taxon>Actinomycetota</taxon>
        <taxon>Actinomycetes</taxon>
        <taxon>Micromonosporales</taxon>
        <taxon>Micromonosporaceae</taxon>
        <taxon>Mangrovihabitans</taxon>
    </lineage>
</organism>
<reference evidence="2" key="1">
    <citation type="journal article" date="2014" name="Int. J. Syst. Evol. Microbiol.">
        <title>Complete genome sequence of Corynebacterium casei LMG S-19264T (=DSM 44701T), isolated from a smear-ripened cheese.</title>
        <authorList>
            <consortium name="US DOE Joint Genome Institute (JGI-PGF)"/>
            <person name="Walter F."/>
            <person name="Albersmeier A."/>
            <person name="Kalinowski J."/>
            <person name="Ruckert C."/>
        </authorList>
    </citation>
    <scope>NUCLEOTIDE SEQUENCE</scope>
    <source>
        <strain evidence="2">CGMCC 4.7299</strain>
    </source>
</reference>
<dbReference type="AlphaFoldDB" id="A0A8J3BW47"/>
<gene>
    <name evidence="2" type="ORF">GCM10012284_16490</name>
</gene>
<feature type="domain" description="DUF7455" evidence="1">
    <location>
        <begin position="16"/>
        <end position="65"/>
    </location>
</feature>
<dbReference type="EMBL" id="BMMX01000004">
    <property type="protein sequence ID" value="GGK83056.1"/>
    <property type="molecule type" value="Genomic_DNA"/>
</dbReference>